<name>A0A939RVK6_9CELL</name>
<evidence type="ECO:0000259" key="1">
    <source>
        <dbReference type="PROSITE" id="PS51674"/>
    </source>
</evidence>
<accession>A0A939RVK6</accession>
<dbReference type="AlphaFoldDB" id="A0A939RVK6"/>
<keyword evidence="3" id="KW-1185">Reference proteome</keyword>
<dbReference type="RefSeq" id="WP_208055390.1">
    <property type="nucleotide sequence ID" value="NZ_JAGEMK010000003.1"/>
</dbReference>
<organism evidence="2 3">
    <name type="scientific">Actinotalea soli</name>
    <dbReference type="NCBI Taxonomy" id="2819234"/>
    <lineage>
        <taxon>Bacteria</taxon>
        <taxon>Bacillati</taxon>
        <taxon>Actinomycetota</taxon>
        <taxon>Actinomycetes</taxon>
        <taxon>Micrococcales</taxon>
        <taxon>Cellulomonadaceae</taxon>
        <taxon>Actinotalea</taxon>
    </lineage>
</organism>
<dbReference type="InterPro" id="IPR034768">
    <property type="entry name" value="4FE4S_WBL"/>
</dbReference>
<feature type="domain" description="4Fe-4S Wbl-type" evidence="1">
    <location>
        <begin position="24"/>
        <end position="84"/>
    </location>
</feature>
<protein>
    <submittedName>
        <fullName evidence="2">WhiB family transcriptional regulator</fullName>
    </submittedName>
</protein>
<comment type="caution">
    <text evidence="2">The sequence shown here is derived from an EMBL/GenBank/DDBJ whole genome shotgun (WGS) entry which is preliminary data.</text>
</comment>
<evidence type="ECO:0000313" key="2">
    <source>
        <dbReference type="EMBL" id="MBO1751718.1"/>
    </source>
</evidence>
<dbReference type="Pfam" id="PF02467">
    <property type="entry name" value="Whib"/>
    <property type="match status" value="1"/>
</dbReference>
<dbReference type="Proteomes" id="UP000664209">
    <property type="component" value="Unassembled WGS sequence"/>
</dbReference>
<proteinExistence type="predicted"/>
<dbReference type="EMBL" id="JAGEMK010000003">
    <property type="protein sequence ID" value="MBO1751718.1"/>
    <property type="molecule type" value="Genomic_DNA"/>
</dbReference>
<gene>
    <name evidence="2" type="ORF">J4G33_07880</name>
</gene>
<sequence>MTREARAALLEHLDALSAAGHPAVCWTVPLTDRAVWTSDDATDQQHAANLCGPCPALTACRTYGLAHPKEAGVIGGLTEPQRRRGARKETNR</sequence>
<evidence type="ECO:0000313" key="3">
    <source>
        <dbReference type="Proteomes" id="UP000664209"/>
    </source>
</evidence>
<dbReference type="PROSITE" id="PS51674">
    <property type="entry name" value="4FE4S_WBL"/>
    <property type="match status" value="1"/>
</dbReference>
<reference evidence="2" key="1">
    <citation type="submission" date="2021-03" db="EMBL/GenBank/DDBJ databases">
        <title>Actinotalea soli sp. nov., isolated from soil.</title>
        <authorList>
            <person name="Ping W."/>
            <person name="Zhang J."/>
        </authorList>
    </citation>
    <scope>NUCLEOTIDE SEQUENCE</scope>
    <source>
        <strain evidence="2">BY-33</strain>
    </source>
</reference>